<keyword evidence="20" id="KW-1185">Reference proteome</keyword>
<dbReference type="GO" id="GO:0000272">
    <property type="term" value="P:polysaccharide catabolic process"/>
    <property type="evidence" value="ECO:0007669"/>
    <property type="project" value="UniProtKB-KW"/>
</dbReference>
<evidence type="ECO:0000256" key="14">
    <source>
        <dbReference type="ARBA" id="ARBA00024056"/>
    </source>
</evidence>
<dbReference type="PROSITE" id="PS51257">
    <property type="entry name" value="PROKAR_LIPOPROTEIN"/>
    <property type="match status" value="1"/>
</dbReference>
<dbReference type="eggNOG" id="ENOG502QRIP">
    <property type="taxonomic scope" value="Eukaryota"/>
</dbReference>
<name>G4TSQ5_SERID</name>
<feature type="signal peptide" evidence="17">
    <location>
        <begin position="1"/>
        <end position="20"/>
    </location>
</feature>
<comment type="caution">
    <text evidence="19">The sequence shown here is derived from an EMBL/GenBank/DDBJ whole genome shotgun (WGS) entry which is preliminary data.</text>
</comment>
<evidence type="ECO:0000256" key="15">
    <source>
        <dbReference type="ARBA" id="ARBA00048494"/>
    </source>
</evidence>
<dbReference type="EC" id="3.5.1.41" evidence="14"/>
<evidence type="ECO:0000256" key="11">
    <source>
        <dbReference type="ARBA" id="ARBA00023288"/>
    </source>
</evidence>
<dbReference type="GO" id="GO:0006032">
    <property type="term" value="P:chitin catabolic process"/>
    <property type="evidence" value="ECO:0007669"/>
    <property type="project" value="UniProtKB-KW"/>
</dbReference>
<feature type="region of interest" description="Disordered" evidence="16">
    <location>
        <begin position="40"/>
        <end position="62"/>
    </location>
</feature>
<keyword evidence="11" id="KW-0449">Lipoprotein</keyword>
<evidence type="ECO:0000256" key="8">
    <source>
        <dbReference type="ARBA" id="ARBA00023136"/>
    </source>
</evidence>
<keyword evidence="8" id="KW-0472">Membrane</keyword>
<dbReference type="Pfam" id="PF01522">
    <property type="entry name" value="Polysacc_deac_1"/>
    <property type="match status" value="1"/>
</dbReference>
<comment type="catalytic activity">
    <reaction evidence="15">
        <text>[(1-&gt;4)-N-acetyl-beta-D-glucosaminyl](n) + n H2O = chitosan + n acetate</text>
        <dbReference type="Rhea" id="RHEA:10464"/>
        <dbReference type="Rhea" id="RHEA-COMP:9593"/>
        <dbReference type="Rhea" id="RHEA-COMP:9597"/>
        <dbReference type="ChEBI" id="CHEBI:15377"/>
        <dbReference type="ChEBI" id="CHEBI:17029"/>
        <dbReference type="ChEBI" id="CHEBI:30089"/>
        <dbReference type="ChEBI" id="CHEBI:57704"/>
        <dbReference type="EC" id="3.5.1.41"/>
    </reaction>
    <physiologicalReaction direction="left-to-right" evidence="15">
        <dbReference type="Rhea" id="RHEA:10465"/>
    </physiologicalReaction>
</comment>
<keyword evidence="9" id="KW-0119">Carbohydrate metabolism</keyword>
<dbReference type="EMBL" id="CAFZ01000305">
    <property type="protein sequence ID" value="CCA74348.1"/>
    <property type="molecule type" value="Genomic_DNA"/>
</dbReference>
<dbReference type="InParanoid" id="G4TSQ5"/>
<keyword evidence="6" id="KW-0378">Hydrolase</keyword>
<dbReference type="OrthoDB" id="407355at2759"/>
<sequence length="516" mass="55325">MASLAKVLVVVAASVSSVVACGDHAPPEFLRKRVPMPTPVVQNPDLVKRQSQPTPYPTGPAYDVPPLASITATPVTYTENTLPVIATYTAGQQPPISNAPPLPAYTIVPSQWPDLASIPPTNSPEVQEWLKELEGHNIPNIAVNPTVDCGDARNAAALANAGANGQCWWTCGGCLRDTDISQCKDQWDWGHTYDDGPGFYTNKLLTYLNSLPSNSNAEGAANASPGVKATFYVVGARVISRPEIVVYEYMNNHEISGHTWSHSALTTLTNEQIVAELGWTRKAIRDVIGVTPLTFRPPYGDIDDRVRAIALAMGMRPVLWTASREGVPAGGDSIQWDTQDWRVHAGTVQSVANQAQFERIMDSSPQFANTSSVSYSPTQQGVVVLQHDIYVESVNLAIGYTIPYAQAHNPRWNLKTVTECLARSDGQGKLSLRDAYLETNSDMGNPAYVAALTGSDNEGTTLQTTVVADGTVTRTLTRVASSTATPGSDDPNAGFQLSVNAFAVVASLVFGSALLF</sequence>
<evidence type="ECO:0000313" key="20">
    <source>
        <dbReference type="Proteomes" id="UP000007148"/>
    </source>
</evidence>
<reference evidence="19 20" key="1">
    <citation type="journal article" date="2011" name="PLoS Pathog.">
        <title>Endophytic Life Strategies Decoded by Genome and Transcriptome Analyses of the Mutualistic Root Symbiont Piriformospora indica.</title>
        <authorList>
            <person name="Zuccaro A."/>
            <person name="Lahrmann U."/>
            <person name="Guldener U."/>
            <person name="Langen G."/>
            <person name="Pfiffi S."/>
            <person name="Biedenkopf D."/>
            <person name="Wong P."/>
            <person name="Samans B."/>
            <person name="Grimm C."/>
            <person name="Basiewicz M."/>
            <person name="Murat C."/>
            <person name="Martin F."/>
            <person name="Kogel K.H."/>
        </authorList>
    </citation>
    <scope>NUCLEOTIDE SEQUENCE [LARGE SCALE GENOMIC DNA]</scope>
    <source>
        <strain evidence="19 20">DSM 11827</strain>
    </source>
</reference>
<dbReference type="Gene3D" id="3.20.20.370">
    <property type="entry name" value="Glycoside hydrolase/deacetylase"/>
    <property type="match status" value="1"/>
</dbReference>
<dbReference type="HOGENOM" id="CLU_030200_2_0_1"/>
<evidence type="ECO:0000256" key="13">
    <source>
        <dbReference type="ARBA" id="ARBA00023326"/>
    </source>
</evidence>
<dbReference type="PANTHER" id="PTHR10587:SF133">
    <property type="entry name" value="CHITIN DEACETYLASE 1-RELATED"/>
    <property type="match status" value="1"/>
</dbReference>
<dbReference type="GO" id="GO:0071555">
    <property type="term" value="P:cell wall organization"/>
    <property type="evidence" value="ECO:0007669"/>
    <property type="project" value="UniProtKB-KW"/>
</dbReference>
<evidence type="ECO:0000256" key="7">
    <source>
        <dbReference type="ARBA" id="ARBA00023024"/>
    </source>
</evidence>
<dbReference type="InterPro" id="IPR002509">
    <property type="entry name" value="NODB_dom"/>
</dbReference>
<gene>
    <name evidence="19" type="ORF">PIIN_08301</name>
</gene>
<evidence type="ECO:0000256" key="2">
    <source>
        <dbReference type="ARBA" id="ARBA00004609"/>
    </source>
</evidence>
<evidence type="ECO:0000256" key="6">
    <source>
        <dbReference type="ARBA" id="ARBA00022801"/>
    </source>
</evidence>
<dbReference type="PANTHER" id="PTHR10587">
    <property type="entry name" value="GLYCOSYL TRANSFERASE-RELATED"/>
    <property type="match status" value="1"/>
</dbReference>
<feature type="domain" description="NodB homology" evidence="18">
    <location>
        <begin position="187"/>
        <end position="417"/>
    </location>
</feature>
<evidence type="ECO:0000256" key="10">
    <source>
        <dbReference type="ARBA" id="ARBA00023285"/>
    </source>
</evidence>
<evidence type="ECO:0000256" key="4">
    <source>
        <dbReference type="ARBA" id="ARBA00022622"/>
    </source>
</evidence>
<accession>G4TSQ5</accession>
<evidence type="ECO:0000256" key="12">
    <source>
        <dbReference type="ARBA" id="ARBA00023316"/>
    </source>
</evidence>
<keyword evidence="12" id="KW-0961">Cell wall biogenesis/degradation</keyword>
<dbReference type="OMA" id="VSMTEKW"/>
<dbReference type="InterPro" id="IPR050248">
    <property type="entry name" value="Polysacc_deacetylase_ArnD"/>
</dbReference>
<dbReference type="GO" id="GO:0004099">
    <property type="term" value="F:chitin deacetylase activity"/>
    <property type="evidence" value="ECO:0007669"/>
    <property type="project" value="UniProtKB-EC"/>
</dbReference>
<evidence type="ECO:0000256" key="9">
    <source>
        <dbReference type="ARBA" id="ARBA00023277"/>
    </source>
</evidence>
<organism evidence="19 20">
    <name type="scientific">Serendipita indica (strain DSM 11827)</name>
    <name type="common">Root endophyte fungus</name>
    <name type="synonym">Piriformospora indica</name>
    <dbReference type="NCBI Taxonomy" id="1109443"/>
    <lineage>
        <taxon>Eukaryota</taxon>
        <taxon>Fungi</taxon>
        <taxon>Dikarya</taxon>
        <taxon>Basidiomycota</taxon>
        <taxon>Agaricomycotina</taxon>
        <taxon>Agaricomycetes</taxon>
        <taxon>Sebacinales</taxon>
        <taxon>Serendipitaceae</taxon>
        <taxon>Serendipita</taxon>
    </lineage>
</organism>
<keyword evidence="7" id="KW-0146">Chitin degradation</keyword>
<evidence type="ECO:0000256" key="17">
    <source>
        <dbReference type="SAM" id="SignalP"/>
    </source>
</evidence>
<dbReference type="GO" id="GO:0046872">
    <property type="term" value="F:metal ion binding"/>
    <property type="evidence" value="ECO:0007669"/>
    <property type="project" value="UniProtKB-KW"/>
</dbReference>
<evidence type="ECO:0000313" key="19">
    <source>
        <dbReference type="EMBL" id="CCA74348.1"/>
    </source>
</evidence>
<dbReference type="Proteomes" id="UP000007148">
    <property type="component" value="Unassembled WGS sequence"/>
</dbReference>
<feature type="chain" id="PRO_5003469386" description="chitin deacetylase" evidence="17">
    <location>
        <begin position="21"/>
        <end position="516"/>
    </location>
</feature>
<dbReference type="GO" id="GO:0009272">
    <property type="term" value="P:fungal-type cell wall biogenesis"/>
    <property type="evidence" value="ECO:0007669"/>
    <property type="project" value="UniProtKB-ARBA"/>
</dbReference>
<comment type="subcellular location">
    <subcellularLocation>
        <location evidence="2">Cell membrane</location>
        <topology evidence="2">Lipid-anchor</topology>
        <topology evidence="2">GPI-anchor</topology>
    </subcellularLocation>
</comment>
<keyword evidence="10" id="KW-0170">Cobalt</keyword>
<keyword evidence="3" id="KW-1003">Cell membrane</keyword>
<dbReference type="GO" id="GO:0005886">
    <property type="term" value="C:plasma membrane"/>
    <property type="evidence" value="ECO:0007669"/>
    <property type="project" value="UniProtKB-SubCell"/>
</dbReference>
<dbReference type="GO" id="GO:0098552">
    <property type="term" value="C:side of membrane"/>
    <property type="evidence" value="ECO:0007669"/>
    <property type="project" value="UniProtKB-KW"/>
</dbReference>
<evidence type="ECO:0000256" key="16">
    <source>
        <dbReference type="SAM" id="MobiDB-lite"/>
    </source>
</evidence>
<evidence type="ECO:0000256" key="5">
    <source>
        <dbReference type="ARBA" id="ARBA00022723"/>
    </source>
</evidence>
<dbReference type="PROSITE" id="PS51677">
    <property type="entry name" value="NODB"/>
    <property type="match status" value="1"/>
</dbReference>
<dbReference type="InterPro" id="IPR011330">
    <property type="entry name" value="Glyco_hydro/deAcase_b/a-brl"/>
</dbReference>
<keyword evidence="17" id="KW-0732">Signal</keyword>
<dbReference type="AlphaFoldDB" id="G4TSQ5"/>
<dbReference type="SUPFAM" id="SSF88713">
    <property type="entry name" value="Glycoside hydrolase/deacetylase"/>
    <property type="match status" value="1"/>
</dbReference>
<evidence type="ECO:0000256" key="3">
    <source>
        <dbReference type="ARBA" id="ARBA00022475"/>
    </source>
</evidence>
<evidence type="ECO:0000256" key="1">
    <source>
        <dbReference type="ARBA" id="ARBA00001941"/>
    </source>
</evidence>
<dbReference type="STRING" id="1109443.G4TSQ5"/>
<comment type="cofactor">
    <cofactor evidence="1">
        <name>Co(2+)</name>
        <dbReference type="ChEBI" id="CHEBI:48828"/>
    </cofactor>
</comment>
<keyword evidence="4" id="KW-0336">GPI-anchor</keyword>
<evidence type="ECO:0000259" key="18">
    <source>
        <dbReference type="PROSITE" id="PS51677"/>
    </source>
</evidence>
<keyword evidence="13" id="KW-0624">Polysaccharide degradation</keyword>
<keyword evidence="4" id="KW-0325">Glycoprotein</keyword>
<proteinExistence type="predicted"/>
<keyword evidence="5" id="KW-0479">Metal-binding</keyword>
<protein>
    <recommendedName>
        <fullName evidence="14">chitin deacetylase</fullName>
        <ecNumber evidence="14">3.5.1.41</ecNumber>
    </recommendedName>
</protein>